<dbReference type="GO" id="GO:0044780">
    <property type="term" value="P:bacterial-type flagellum assembly"/>
    <property type="evidence" value="ECO:0007669"/>
    <property type="project" value="InterPro"/>
</dbReference>
<dbReference type="Pfam" id="PF10135">
    <property type="entry name" value="Rod-binding"/>
    <property type="match status" value="1"/>
</dbReference>
<keyword evidence="12" id="KW-0966">Cell projection</keyword>
<evidence type="ECO:0000313" key="13">
    <source>
        <dbReference type="Proteomes" id="UP000295129"/>
    </source>
</evidence>
<dbReference type="PANTHER" id="PTHR33308">
    <property type="entry name" value="PEPTIDOGLYCAN HYDROLASE FLGJ"/>
    <property type="match status" value="1"/>
</dbReference>
<dbReference type="GO" id="GO:0004040">
    <property type="term" value="F:amidase activity"/>
    <property type="evidence" value="ECO:0007669"/>
    <property type="project" value="InterPro"/>
</dbReference>
<proteinExistence type="inferred from homology"/>
<keyword evidence="12" id="KW-0282">Flagellum</keyword>
<dbReference type="Proteomes" id="UP000295129">
    <property type="component" value="Unassembled WGS sequence"/>
</dbReference>
<dbReference type="InterPro" id="IPR013377">
    <property type="entry name" value="FlgJ"/>
</dbReference>
<sequence>MSVGQLNAMDPNSFNELKRLAREKPDSPETLRAAAKQFEALFLQMALKAMRDATPKDGMFDSEQTRMYQSMLDQQLALEMAQGRGTGLSDAIYRQLGGKTELPGAVIQPLNAGKEENQGFDIGNVIRRPAAINAASSATAALSKAQEAFAAIYGDDGEASALASRLDMAIQGAREAGGQASSRARAFVDEVWPHAVEAGRATGIPPQFLVAQAALETGWGEKVLRDKDGSSSYNLFNIKAGSSWSGDTVARDVTEYNGGGAYTERARFRSYDSYADSFRDYANLLAGSTRYAGVLGQTDAASFARSLQQAGYATDPMYADKLTRVIRGTTLRTALAG</sequence>
<keyword evidence="13" id="KW-1185">Reference proteome</keyword>
<dbReference type="GO" id="GO:0016798">
    <property type="term" value="F:hydrolase activity, acting on glycosyl bonds"/>
    <property type="evidence" value="ECO:0007669"/>
    <property type="project" value="UniProtKB-KW"/>
</dbReference>
<name>A0A4R6DT88_9RHOO</name>
<evidence type="ECO:0000256" key="5">
    <source>
        <dbReference type="ARBA" id="ARBA00013433"/>
    </source>
</evidence>
<keyword evidence="6" id="KW-0574">Periplasm</keyword>
<dbReference type="InterPro" id="IPR019301">
    <property type="entry name" value="Flagellar_prot_FlgJ_N"/>
</dbReference>
<dbReference type="PRINTS" id="PR01002">
    <property type="entry name" value="FLGFLGJ"/>
</dbReference>
<gene>
    <name evidence="12" type="ORF">C7389_11526</name>
</gene>
<reference evidence="12 13" key="1">
    <citation type="submission" date="2019-03" db="EMBL/GenBank/DDBJ databases">
        <title>Genomic Encyclopedia of Type Strains, Phase IV (KMG-IV): sequencing the most valuable type-strain genomes for metagenomic binning, comparative biology and taxonomic classification.</title>
        <authorList>
            <person name="Goeker M."/>
        </authorList>
    </citation>
    <scope>NUCLEOTIDE SEQUENCE [LARGE SCALE GENOMIC DNA]</scope>
    <source>
        <strain evidence="12 13">DSM 12121</strain>
    </source>
</reference>
<keyword evidence="8" id="KW-0326">Glycosidase</keyword>
<dbReference type="EMBL" id="SNVV01000015">
    <property type="protein sequence ID" value="TDN48360.1"/>
    <property type="molecule type" value="Genomic_DNA"/>
</dbReference>
<keyword evidence="12" id="KW-0969">Cilium</keyword>
<evidence type="ECO:0000256" key="10">
    <source>
        <dbReference type="ARBA" id="ARBA00030835"/>
    </source>
</evidence>
<protein>
    <recommendedName>
        <fullName evidence="5">Peptidoglycan hydrolase FlgJ</fullName>
    </recommendedName>
    <alternativeName>
        <fullName evidence="10">Muramidase FlgJ</fullName>
    </alternativeName>
</protein>
<comment type="function">
    <text evidence="1">Flagellum-specific muramidase which hydrolyzes the peptidoglycan layer to assemble the rod structure in the periplasmic space.</text>
</comment>
<dbReference type="SMART" id="SM00047">
    <property type="entry name" value="LYZ2"/>
    <property type="match status" value="1"/>
</dbReference>
<evidence type="ECO:0000256" key="4">
    <source>
        <dbReference type="ARBA" id="ARBA00007974"/>
    </source>
</evidence>
<evidence type="ECO:0000256" key="7">
    <source>
        <dbReference type="ARBA" id="ARBA00022801"/>
    </source>
</evidence>
<dbReference type="InterPro" id="IPR051056">
    <property type="entry name" value="Glycosyl_Hydrolase_73"/>
</dbReference>
<comment type="similarity">
    <text evidence="4">In the C-terminal section; belongs to the glycosyl hydrolase 73 family.</text>
</comment>
<dbReference type="InterPro" id="IPR002901">
    <property type="entry name" value="MGlyc_endo_b_GlcNAc-like_dom"/>
</dbReference>
<comment type="similarity">
    <text evidence="3">In the N-terminal section; belongs to the FlgJ family.</text>
</comment>
<dbReference type="Pfam" id="PF01832">
    <property type="entry name" value="Glucosaminidase"/>
    <property type="match status" value="1"/>
</dbReference>
<dbReference type="SUPFAM" id="SSF53955">
    <property type="entry name" value="Lysozyme-like"/>
    <property type="match status" value="1"/>
</dbReference>
<feature type="domain" description="Mannosyl-glycoprotein endo-beta-N-acetylglucosamidase-like" evidence="11">
    <location>
        <begin position="179"/>
        <end position="330"/>
    </location>
</feature>
<evidence type="ECO:0000259" key="11">
    <source>
        <dbReference type="SMART" id="SM00047"/>
    </source>
</evidence>
<keyword evidence="7" id="KW-0378">Hydrolase</keyword>
<evidence type="ECO:0000256" key="1">
    <source>
        <dbReference type="ARBA" id="ARBA00002954"/>
    </source>
</evidence>
<dbReference type="AlphaFoldDB" id="A0A4R6DT88"/>
<dbReference type="Gene3D" id="1.10.530.10">
    <property type="match status" value="1"/>
</dbReference>
<dbReference type="OrthoDB" id="289937at2"/>
<evidence type="ECO:0000256" key="9">
    <source>
        <dbReference type="ARBA" id="ARBA00023316"/>
    </source>
</evidence>
<dbReference type="GO" id="GO:0042597">
    <property type="term" value="C:periplasmic space"/>
    <property type="evidence" value="ECO:0007669"/>
    <property type="project" value="UniProtKB-SubCell"/>
</dbReference>
<evidence type="ECO:0000256" key="2">
    <source>
        <dbReference type="ARBA" id="ARBA00004418"/>
    </source>
</evidence>
<organism evidence="12 13">
    <name type="scientific">Azoarcus indigens</name>
    <dbReference type="NCBI Taxonomy" id="29545"/>
    <lineage>
        <taxon>Bacteria</taxon>
        <taxon>Pseudomonadati</taxon>
        <taxon>Pseudomonadota</taxon>
        <taxon>Betaproteobacteria</taxon>
        <taxon>Rhodocyclales</taxon>
        <taxon>Zoogloeaceae</taxon>
        <taxon>Azoarcus</taxon>
    </lineage>
</organism>
<keyword evidence="9" id="KW-0961">Cell wall biogenesis/degradation</keyword>
<dbReference type="InterPro" id="IPR023346">
    <property type="entry name" value="Lysozyme-like_dom_sf"/>
</dbReference>
<dbReference type="RefSeq" id="WP_133593449.1">
    <property type="nucleotide sequence ID" value="NZ_SNVV01000015.1"/>
</dbReference>
<dbReference type="GO" id="GO:0071555">
    <property type="term" value="P:cell wall organization"/>
    <property type="evidence" value="ECO:0007669"/>
    <property type="project" value="UniProtKB-KW"/>
</dbReference>
<dbReference type="Gene3D" id="2.10.70.40">
    <property type="entry name" value="peptidoglycan hydrolase"/>
    <property type="match status" value="1"/>
</dbReference>
<evidence type="ECO:0000256" key="8">
    <source>
        <dbReference type="ARBA" id="ARBA00023295"/>
    </source>
</evidence>
<evidence type="ECO:0000313" key="12">
    <source>
        <dbReference type="EMBL" id="TDN48360.1"/>
    </source>
</evidence>
<accession>A0A4R6DT88</accession>
<evidence type="ECO:0000256" key="3">
    <source>
        <dbReference type="ARBA" id="ARBA00006880"/>
    </source>
</evidence>
<dbReference type="GO" id="GO:0071973">
    <property type="term" value="P:bacterial-type flagellum-dependent cell motility"/>
    <property type="evidence" value="ECO:0007669"/>
    <property type="project" value="TreeGrafter"/>
</dbReference>
<comment type="caution">
    <text evidence="12">The sequence shown here is derived from an EMBL/GenBank/DDBJ whole genome shotgun (WGS) entry which is preliminary data.</text>
</comment>
<evidence type="ECO:0000256" key="6">
    <source>
        <dbReference type="ARBA" id="ARBA00022764"/>
    </source>
</evidence>
<comment type="subcellular location">
    <subcellularLocation>
        <location evidence="2">Periplasm</location>
    </subcellularLocation>
</comment>
<dbReference type="PANTHER" id="PTHR33308:SF9">
    <property type="entry name" value="PEPTIDOGLYCAN HYDROLASE FLGJ"/>
    <property type="match status" value="1"/>
</dbReference>
<dbReference type="NCBIfam" id="TIGR02541">
    <property type="entry name" value="flagell_FlgJ"/>
    <property type="match status" value="1"/>
</dbReference>